<keyword evidence="10" id="KW-0969">Cilium</keyword>
<feature type="domain" description="Flagellar hook protein FlgE D2" evidence="8">
    <location>
        <begin position="598"/>
        <end position="673"/>
    </location>
</feature>
<name>A0A927FE62_9BURK</name>
<dbReference type="Pfam" id="PF06429">
    <property type="entry name" value="Flg_bbr_C"/>
    <property type="match status" value="1"/>
</dbReference>
<sequence>MSFYTSLTGLNAATAQLGVTSNNIANVGTTGFKRSRADFGDIFSTSPLQKSSSNIGQGVSLKQVSQEFSQGNVSTSGNSLDLAITGDGFFPLRSPDGLQEVYTRNGSFMLNDQNNVVNSAGQRLLSAAVDSSGKADLSKLSVLNIPPKTSGMAKETTKIQLGLNLPADSTVITAEFDRTNPATYNKSTALTVYDSGGNGYLATVYYVKTQGASPSMPQSKWQTYVYVGNSKVTPSLMQATDKNGQQLYVNKYGDIKPESAVQDELVTGKTMMFSLNQLTDQRVSQPANLHGEEVTVLTADMTPTPADVNLGKISLGGAASSTGTAKFKLSVDGSADVDIQLDETTAKTPEEIAARLANAINKAFGDDALVTPADPTATPPVVGKDDRRYGIDVKYDTAAKQFIIYSGTTGDTSSIKLTVDDTDPAATQLGLISTETPASTIDAVRGKPSAPAVLNGNAITVNTSGSVSINDLNNKFSITVNGVKGTITLPAPNNTGTITDLAQTLQTEINKLEDPNTGKPIRGVTVNFDAPNNRLVFSTGNTGDSASIKVTGSADWGLSNSETARGSTSNWYSMHQFTETADGLQKPQFIDENGKQTALRDGFNTLPSWSPIYLDRGELSFDLSGKTLSPRSNMLFDTAFLEGGKGALTMQIDFTQSTQYSSPFAVLSQSQDGAPEGDLMGLDIGVDGLVSANYSNGSQQSLGKIVLANFSSPTGLRQVGDASYLASATSGKPKIGEGGSAGFGGIRAGATERANVDLTKELVDLITAQRNFQANAKAIETSSTMTQAIVNIRS</sequence>
<dbReference type="GO" id="GO:0005829">
    <property type="term" value="C:cytosol"/>
    <property type="evidence" value="ECO:0007669"/>
    <property type="project" value="TreeGrafter"/>
</dbReference>
<evidence type="ECO:0000259" key="6">
    <source>
        <dbReference type="Pfam" id="PF00460"/>
    </source>
</evidence>
<dbReference type="NCBIfam" id="TIGR03506">
    <property type="entry name" value="FlgEFG_subfam"/>
    <property type="match status" value="2"/>
</dbReference>
<comment type="caution">
    <text evidence="10">The sequence shown here is derived from an EMBL/GenBank/DDBJ whole genome shotgun (WGS) entry which is preliminary data.</text>
</comment>
<evidence type="ECO:0000256" key="2">
    <source>
        <dbReference type="ARBA" id="ARBA00009677"/>
    </source>
</evidence>
<dbReference type="InterPro" id="IPR037925">
    <property type="entry name" value="FlgE/F/G-like"/>
</dbReference>
<evidence type="ECO:0000259" key="7">
    <source>
        <dbReference type="Pfam" id="PF06429"/>
    </source>
</evidence>
<feature type="domain" description="Flagellar basal body rod protein N-terminal" evidence="6">
    <location>
        <begin position="3"/>
        <end position="33"/>
    </location>
</feature>
<evidence type="ECO:0000256" key="1">
    <source>
        <dbReference type="ARBA" id="ARBA00004117"/>
    </source>
</evidence>
<reference evidence="10" key="1">
    <citation type="submission" date="2020-09" db="EMBL/GenBank/DDBJ databases">
        <title>Genome seq and assembly of Limnohabitants sp.</title>
        <authorList>
            <person name="Chhetri G."/>
        </authorList>
    </citation>
    <scope>NUCLEOTIDE SEQUENCE</scope>
    <source>
        <strain evidence="10">JUR4</strain>
    </source>
</reference>
<dbReference type="AlphaFoldDB" id="A0A927FE62"/>
<dbReference type="InterPro" id="IPR020013">
    <property type="entry name" value="Flagellar_FlgE/F/G"/>
</dbReference>
<dbReference type="PANTHER" id="PTHR30435">
    <property type="entry name" value="FLAGELLAR PROTEIN"/>
    <property type="match status" value="1"/>
</dbReference>
<evidence type="ECO:0000256" key="5">
    <source>
        <dbReference type="RuleBase" id="RU362116"/>
    </source>
</evidence>
<dbReference type="GO" id="GO:0071978">
    <property type="term" value="P:bacterial-type flagellum-dependent swarming motility"/>
    <property type="evidence" value="ECO:0007669"/>
    <property type="project" value="TreeGrafter"/>
</dbReference>
<comment type="subcellular location">
    <subcellularLocation>
        <location evidence="1 5">Bacterial flagellum basal body</location>
    </subcellularLocation>
</comment>
<dbReference type="PANTHER" id="PTHR30435:SF1">
    <property type="entry name" value="FLAGELLAR HOOK PROTEIN FLGE"/>
    <property type="match status" value="1"/>
</dbReference>
<dbReference type="InterPro" id="IPR010930">
    <property type="entry name" value="Flg_bb/hook_C_dom"/>
</dbReference>
<evidence type="ECO:0000259" key="8">
    <source>
        <dbReference type="Pfam" id="PF07559"/>
    </source>
</evidence>
<evidence type="ECO:0000256" key="4">
    <source>
        <dbReference type="ARBA" id="ARBA00023143"/>
    </source>
</evidence>
<evidence type="ECO:0000313" key="11">
    <source>
        <dbReference type="Proteomes" id="UP000647424"/>
    </source>
</evidence>
<dbReference type="Pfam" id="PF07559">
    <property type="entry name" value="FlgE_D2"/>
    <property type="match status" value="2"/>
</dbReference>
<dbReference type="InterPro" id="IPR011491">
    <property type="entry name" value="FlgE_D2"/>
</dbReference>
<organism evidence="10 11">
    <name type="scientific">Limnohabitans radicicola</name>
    <dbReference type="NCBI Taxonomy" id="2771427"/>
    <lineage>
        <taxon>Bacteria</taxon>
        <taxon>Pseudomonadati</taxon>
        <taxon>Pseudomonadota</taxon>
        <taxon>Betaproteobacteria</taxon>
        <taxon>Burkholderiales</taxon>
        <taxon>Comamonadaceae</taxon>
        <taxon>Limnohabitans</taxon>
    </lineage>
</organism>
<keyword evidence="10" id="KW-0282">Flagellum</keyword>
<feature type="domain" description="Flagellar basal-body/hook protein C-terminal" evidence="7">
    <location>
        <begin position="748"/>
        <end position="791"/>
    </location>
</feature>
<feature type="domain" description="Flagellar hook protein FlgE D2" evidence="8">
    <location>
        <begin position="164"/>
        <end position="312"/>
    </location>
</feature>
<dbReference type="RefSeq" id="WP_191817457.1">
    <property type="nucleotide sequence ID" value="NZ_JACYFT010000001.1"/>
</dbReference>
<comment type="function">
    <text evidence="5">A flexible structure which links the flagellar filament to the drive apparatus in the basal body.</text>
</comment>
<dbReference type="EMBL" id="JACYFT010000001">
    <property type="protein sequence ID" value="MBD8048947.1"/>
    <property type="molecule type" value="Genomic_DNA"/>
</dbReference>
<dbReference type="GO" id="GO:0009424">
    <property type="term" value="C:bacterial-type flagellum hook"/>
    <property type="evidence" value="ECO:0007669"/>
    <property type="project" value="TreeGrafter"/>
</dbReference>
<evidence type="ECO:0000256" key="3">
    <source>
        <dbReference type="ARBA" id="ARBA00019015"/>
    </source>
</evidence>
<evidence type="ECO:0000259" key="9">
    <source>
        <dbReference type="Pfam" id="PF22692"/>
    </source>
</evidence>
<dbReference type="GO" id="GO:0009425">
    <property type="term" value="C:bacterial-type flagellum basal body"/>
    <property type="evidence" value="ECO:0007669"/>
    <property type="project" value="UniProtKB-SubCell"/>
</dbReference>
<keyword evidence="4 5" id="KW-0975">Bacterial flagellum</keyword>
<dbReference type="Proteomes" id="UP000647424">
    <property type="component" value="Unassembled WGS sequence"/>
</dbReference>
<dbReference type="InterPro" id="IPR053967">
    <property type="entry name" value="LlgE_F_G-like_D1"/>
</dbReference>
<protein>
    <recommendedName>
        <fullName evidence="3 5">Flagellar hook protein FlgE</fullName>
    </recommendedName>
</protein>
<comment type="similarity">
    <text evidence="2 5">Belongs to the flagella basal body rod proteins family.</text>
</comment>
<feature type="domain" description="Flagellar hook protein FlgE/F/G-like D1" evidence="9">
    <location>
        <begin position="83"/>
        <end position="147"/>
    </location>
</feature>
<dbReference type="Pfam" id="PF00460">
    <property type="entry name" value="Flg_bb_rod"/>
    <property type="match status" value="1"/>
</dbReference>
<dbReference type="InterPro" id="IPR001444">
    <property type="entry name" value="Flag_bb_rod_N"/>
</dbReference>
<dbReference type="SUPFAM" id="SSF117143">
    <property type="entry name" value="Flagellar hook protein flgE"/>
    <property type="match status" value="2"/>
</dbReference>
<accession>A0A927FE62</accession>
<gene>
    <name evidence="10" type="ORF">IC609_00200</name>
</gene>
<keyword evidence="10" id="KW-0966">Cell projection</keyword>
<dbReference type="InterPro" id="IPR037058">
    <property type="entry name" value="Falgellar_hook_FlgE_sf"/>
</dbReference>
<proteinExistence type="inferred from homology"/>
<dbReference type="Gene3D" id="2.60.98.20">
    <property type="entry name" value="Flagellar hook protein FlgE"/>
    <property type="match status" value="1"/>
</dbReference>
<evidence type="ECO:0000313" key="10">
    <source>
        <dbReference type="EMBL" id="MBD8048947.1"/>
    </source>
</evidence>
<keyword evidence="11" id="KW-1185">Reference proteome</keyword>
<dbReference type="Pfam" id="PF22692">
    <property type="entry name" value="LlgE_F_G_D1"/>
    <property type="match status" value="1"/>
</dbReference>